<organism evidence="2 3">
    <name type="scientific">Candidatus Saccharicenans subterraneus</name>
    <dbReference type="NCBI Taxonomy" id="2508984"/>
    <lineage>
        <taxon>Bacteria</taxon>
        <taxon>Candidatus Aminicenantota</taxon>
        <taxon>Candidatus Aminicenantia</taxon>
        <taxon>Candidatus Aminicenantales</taxon>
        <taxon>Candidatus Saccharicenantaceae</taxon>
        <taxon>Candidatus Saccharicenans</taxon>
    </lineage>
</organism>
<evidence type="ECO:0000313" key="2">
    <source>
        <dbReference type="EMBL" id="RFT15660.1"/>
    </source>
</evidence>
<dbReference type="Proteomes" id="UP000257323">
    <property type="component" value="Unassembled WGS sequence"/>
</dbReference>
<protein>
    <submittedName>
        <fullName evidence="2">Uncharacterized protein</fullName>
    </submittedName>
</protein>
<feature type="compositionally biased region" description="Gly residues" evidence="1">
    <location>
        <begin position="1"/>
        <end position="10"/>
    </location>
</feature>
<name>A0A3E2BLP3_9BACT</name>
<dbReference type="EMBL" id="QUAH01000007">
    <property type="protein sequence ID" value="RFT15660.1"/>
    <property type="molecule type" value="Genomic_DNA"/>
</dbReference>
<reference evidence="2 3" key="1">
    <citation type="submission" date="2018-08" db="EMBL/GenBank/DDBJ databases">
        <title>Genome analysis of the thermophilic bacterium of the candidate phylum Aminicenantes from deep subsurface aquifer revealed its physiology and ecological role.</title>
        <authorList>
            <person name="Kadnikov V.V."/>
            <person name="Mardanov A.V."/>
            <person name="Beletsky A.V."/>
            <person name="Karnachuk O.V."/>
            <person name="Ravin N.V."/>
        </authorList>
    </citation>
    <scope>NUCLEOTIDE SEQUENCE [LARGE SCALE GENOMIC DNA]</scope>
    <source>
        <strain evidence="2">BY38</strain>
    </source>
</reference>
<accession>A0A3E2BLP3</accession>
<proteinExistence type="predicted"/>
<sequence>MNSGQCGGGLTPKERGGQAINCPGRFSKANPESNKSRPTGAYGKAGK</sequence>
<dbReference type="AlphaFoldDB" id="A0A3E2BLP3"/>
<evidence type="ECO:0000313" key="3">
    <source>
        <dbReference type="Proteomes" id="UP000257323"/>
    </source>
</evidence>
<gene>
    <name evidence="2" type="ORF">OP8BY_0035</name>
</gene>
<comment type="caution">
    <text evidence="2">The sequence shown here is derived from an EMBL/GenBank/DDBJ whole genome shotgun (WGS) entry which is preliminary data.</text>
</comment>
<feature type="region of interest" description="Disordered" evidence="1">
    <location>
        <begin position="1"/>
        <end position="47"/>
    </location>
</feature>
<evidence type="ECO:0000256" key="1">
    <source>
        <dbReference type="SAM" id="MobiDB-lite"/>
    </source>
</evidence>